<dbReference type="AlphaFoldDB" id="A0A9P5CQG9"/>
<accession>A0A9P5CQG9</accession>
<dbReference type="SUPFAM" id="SSF52047">
    <property type="entry name" value="RNI-like"/>
    <property type="match status" value="1"/>
</dbReference>
<dbReference type="Proteomes" id="UP000803844">
    <property type="component" value="Unassembled WGS sequence"/>
</dbReference>
<keyword evidence="2" id="KW-1185">Reference proteome</keyword>
<dbReference type="InterPro" id="IPR032675">
    <property type="entry name" value="LRR_dom_sf"/>
</dbReference>
<name>A0A9P5CQG9_CRYP1</name>
<organism evidence="1 2">
    <name type="scientific">Cryphonectria parasitica (strain ATCC 38755 / EP155)</name>
    <dbReference type="NCBI Taxonomy" id="660469"/>
    <lineage>
        <taxon>Eukaryota</taxon>
        <taxon>Fungi</taxon>
        <taxon>Dikarya</taxon>
        <taxon>Ascomycota</taxon>
        <taxon>Pezizomycotina</taxon>
        <taxon>Sordariomycetes</taxon>
        <taxon>Sordariomycetidae</taxon>
        <taxon>Diaporthales</taxon>
        <taxon>Cryphonectriaceae</taxon>
        <taxon>Cryphonectria-Endothia species complex</taxon>
        <taxon>Cryphonectria</taxon>
    </lineage>
</organism>
<evidence type="ECO:0000313" key="2">
    <source>
        <dbReference type="Proteomes" id="UP000803844"/>
    </source>
</evidence>
<gene>
    <name evidence="1" type="ORF">M406DRAFT_351487</name>
</gene>
<protein>
    <recommendedName>
        <fullName evidence="3">F-box domain-containing protein</fullName>
    </recommendedName>
</protein>
<proteinExistence type="predicted"/>
<dbReference type="RefSeq" id="XP_040777388.1">
    <property type="nucleotide sequence ID" value="XM_040922630.1"/>
</dbReference>
<dbReference type="Gene3D" id="3.80.10.10">
    <property type="entry name" value="Ribonuclease Inhibitor"/>
    <property type="match status" value="1"/>
</dbReference>
<sequence length="613" mass="69613">MAKVTPDFARHLGLPAIKIMQRPTQPAISQSRRLQCPPHDVNIPSLVNLGTEVLGIVMEIIRRESPRTLSSVALVNSHFYHIARYSQFHELTLNLAKPTDNSQIPYLNAWVQYMDKANLLQAVRTLTILGRTADPDDWPQLGALIDTLISSLTGLSEIHWHHTAPIPDTIVQNLRERPSVHLNVLLHSSQSSRAHQEPLGCALLRALEGCPNLQSLEVIHMFSTAETCLWVTRPLKRILMSCPNIRRLKLDIGMPTGGCVVRSPPNEYCGLGFRNGERPLAALEELDLVRYPFGAPKPAYCKGYPLQVPEHDYWVEAFDWSRLKVLRFFGNAALALDLLPRLTSLREVALTGDLESLRTFYRQVPAGLETMAIRKLEDVELDSILKHGPSLRTLKIHQDEMWSMDKPTMWADCAMNIQALRAIREACPLLEDLSLDLPREETWPYELLEILASFPRLRRLEIWFELGILDQGNPIRPYTTFHASQDIYRFLAERSPTKPSRLTELRIHSGAPPPLGFGRPSPRGLWPGRNRAEFVCKLSERDDETAEGIFSTICTQLNDSDNQFLQKTKPGLDAKELKSQYMHFRGNHATISGWHEFEVFLAYVGPKPLPERK</sequence>
<evidence type="ECO:0008006" key="3">
    <source>
        <dbReference type="Google" id="ProtNLM"/>
    </source>
</evidence>
<dbReference type="EMBL" id="MU032347">
    <property type="protein sequence ID" value="KAF3766427.1"/>
    <property type="molecule type" value="Genomic_DNA"/>
</dbReference>
<dbReference type="OrthoDB" id="3945550at2759"/>
<evidence type="ECO:0000313" key="1">
    <source>
        <dbReference type="EMBL" id="KAF3766427.1"/>
    </source>
</evidence>
<reference evidence="1" key="1">
    <citation type="journal article" date="2020" name="Phytopathology">
        <title>Genome sequence of the chestnut blight fungus Cryphonectria parasitica EP155: A fundamental resource for an archetypical invasive plant pathogen.</title>
        <authorList>
            <person name="Crouch J.A."/>
            <person name="Dawe A."/>
            <person name="Aerts A."/>
            <person name="Barry K."/>
            <person name="Churchill A.C.L."/>
            <person name="Grimwood J."/>
            <person name="Hillman B."/>
            <person name="Milgroom M.G."/>
            <person name="Pangilinan J."/>
            <person name="Smith M."/>
            <person name="Salamov A."/>
            <person name="Schmutz J."/>
            <person name="Yadav J."/>
            <person name="Grigoriev I.V."/>
            <person name="Nuss D."/>
        </authorList>
    </citation>
    <scope>NUCLEOTIDE SEQUENCE</scope>
    <source>
        <strain evidence="1">EP155</strain>
    </source>
</reference>
<comment type="caution">
    <text evidence="1">The sequence shown here is derived from an EMBL/GenBank/DDBJ whole genome shotgun (WGS) entry which is preliminary data.</text>
</comment>
<dbReference type="GeneID" id="63839759"/>